<keyword evidence="3" id="KW-1185">Reference proteome</keyword>
<reference evidence="2 3" key="1">
    <citation type="submission" date="2018-10" db="EMBL/GenBank/DDBJ databases">
        <title>Ulvibacterium marinum gen. nov., sp. nov., a novel marine bacterium of the family Flavobacteriaceae, isolated from a culture of the green alga Ulva prolifera.</title>
        <authorList>
            <person name="Zhang Z."/>
        </authorList>
    </citation>
    <scope>NUCLEOTIDE SEQUENCE [LARGE SCALE GENOMIC DNA]</scope>
    <source>
        <strain evidence="2 3">CCMM003</strain>
    </source>
</reference>
<feature type="transmembrane region" description="Helical" evidence="1">
    <location>
        <begin position="66"/>
        <end position="86"/>
    </location>
</feature>
<protein>
    <submittedName>
        <fullName evidence="2">Uncharacterized protein</fullName>
    </submittedName>
</protein>
<evidence type="ECO:0000313" key="2">
    <source>
        <dbReference type="EMBL" id="RKN82636.1"/>
    </source>
</evidence>
<evidence type="ECO:0000256" key="1">
    <source>
        <dbReference type="SAM" id="Phobius"/>
    </source>
</evidence>
<evidence type="ECO:0000313" key="3">
    <source>
        <dbReference type="Proteomes" id="UP000276603"/>
    </source>
</evidence>
<dbReference type="OrthoDB" id="9954436at2"/>
<gene>
    <name evidence="2" type="ORF">D7Z94_01990</name>
</gene>
<organism evidence="2 3">
    <name type="scientific">Ulvibacterium marinum</name>
    <dbReference type="NCBI Taxonomy" id="2419782"/>
    <lineage>
        <taxon>Bacteria</taxon>
        <taxon>Pseudomonadati</taxon>
        <taxon>Bacteroidota</taxon>
        <taxon>Flavobacteriia</taxon>
        <taxon>Flavobacteriales</taxon>
        <taxon>Flavobacteriaceae</taxon>
        <taxon>Ulvibacterium</taxon>
    </lineage>
</organism>
<keyword evidence="1" id="KW-1133">Transmembrane helix</keyword>
<sequence length="88" mass="10091">MAGGGIAGAITSLKNNRNLLKKRKLRDKGDVFGQEGVTKLNLKASTDQDMKRIRQKIKDYKREARTVWFLAISVTAFILYCLWWWATS</sequence>
<dbReference type="AlphaFoldDB" id="A0A3B0CHB0"/>
<dbReference type="EMBL" id="RBCJ01000001">
    <property type="protein sequence ID" value="RKN82636.1"/>
    <property type="molecule type" value="Genomic_DNA"/>
</dbReference>
<accession>A0A3B0CHB0</accession>
<name>A0A3B0CHB0_9FLAO</name>
<dbReference type="RefSeq" id="WP_120709827.1">
    <property type="nucleotide sequence ID" value="NZ_RBCJ01000001.1"/>
</dbReference>
<proteinExistence type="predicted"/>
<dbReference type="Proteomes" id="UP000276603">
    <property type="component" value="Unassembled WGS sequence"/>
</dbReference>
<comment type="caution">
    <text evidence="2">The sequence shown here is derived from an EMBL/GenBank/DDBJ whole genome shotgun (WGS) entry which is preliminary data.</text>
</comment>
<keyword evidence="1" id="KW-0472">Membrane</keyword>
<keyword evidence="1" id="KW-0812">Transmembrane</keyword>